<organism evidence="1 2">
    <name type="scientific">Priestia megaterium</name>
    <name type="common">Bacillus megaterium</name>
    <dbReference type="NCBI Taxonomy" id="1404"/>
    <lineage>
        <taxon>Bacteria</taxon>
        <taxon>Bacillati</taxon>
        <taxon>Bacillota</taxon>
        <taxon>Bacilli</taxon>
        <taxon>Bacillales</taxon>
        <taxon>Bacillaceae</taxon>
        <taxon>Priestia</taxon>
    </lineage>
</organism>
<accession>A0A6M6DZF0</accession>
<sequence>MVNLRKNRFRRFHMEKLNSAEIGKLWAIYMGNSMATCILSYFLQHVEDQDVKKLLENALNLSKEFQSTIKDTFIKENIPIPNGFTKDDVNLAAPRLFEDEFYVHYLRYVTKVGLSLYSVGIPLMYRADIRKFSLYCMESTIELGEHIKDVSINKGWVIKSPIIPAPQKVNIAHKNYLKGFIGDVRPLHALEIAHLYDNLETNVASKALVMAFSQVTKTKKIRNLFIKGEELTYKAIEGYIKKLHDDNLPSPELIDHLVTTSTFSPFSDKLMVFHKMDMFSMRVRNFGNSVAVNGRRDLALMYADFLKDITGFVHDAADIMIENGWMETPPEAADREDLSSE</sequence>
<reference evidence="1 2" key="1">
    <citation type="submission" date="2019-10" db="EMBL/GenBank/DDBJ databases">
        <title>Complete genome sequences for adaption low water activity.</title>
        <authorList>
            <person name="Zhao L."/>
            <person name="Zhong J."/>
        </authorList>
    </citation>
    <scope>NUCLEOTIDE SEQUENCE [LARGE SCALE GENOMIC DNA]</scope>
    <source>
        <strain evidence="1 2">FDU301</strain>
    </source>
</reference>
<gene>
    <name evidence="1" type="ORF">FDZ14_18875</name>
</gene>
<evidence type="ECO:0000313" key="2">
    <source>
        <dbReference type="Proteomes" id="UP000501076"/>
    </source>
</evidence>
<dbReference type="AlphaFoldDB" id="A0A6M6DZF0"/>
<dbReference type="Proteomes" id="UP000501076">
    <property type="component" value="Chromosome"/>
</dbReference>
<dbReference type="Pfam" id="PF11553">
    <property type="entry name" value="DUF3231"/>
    <property type="match status" value="2"/>
</dbReference>
<protein>
    <submittedName>
        <fullName evidence="1">DUF3231 family protein</fullName>
    </submittedName>
</protein>
<dbReference type="EMBL" id="CP045272">
    <property type="protein sequence ID" value="QJX78139.1"/>
    <property type="molecule type" value="Genomic_DNA"/>
</dbReference>
<proteinExistence type="predicted"/>
<name>A0A6M6DZF0_PRIMG</name>
<dbReference type="InterPro" id="IPR012347">
    <property type="entry name" value="Ferritin-like"/>
</dbReference>
<dbReference type="Gene3D" id="1.20.1260.10">
    <property type="match status" value="2"/>
</dbReference>
<evidence type="ECO:0000313" key="1">
    <source>
        <dbReference type="EMBL" id="QJX78139.1"/>
    </source>
</evidence>
<dbReference type="InterPro" id="IPR021617">
    <property type="entry name" value="DUF3231"/>
</dbReference>